<evidence type="ECO:0000256" key="6">
    <source>
        <dbReference type="ARBA" id="ARBA00023136"/>
    </source>
</evidence>
<dbReference type="Proteomes" id="UP001300745">
    <property type="component" value="Unassembled WGS sequence"/>
</dbReference>
<dbReference type="NCBIfam" id="TIGR03923">
    <property type="entry name" value="T7SS_EccE"/>
    <property type="match status" value="1"/>
</dbReference>
<feature type="domain" description="Type VII secretion system protein EccE" evidence="8">
    <location>
        <begin position="174"/>
        <end position="262"/>
    </location>
</feature>
<evidence type="ECO:0000256" key="1">
    <source>
        <dbReference type="ARBA" id="ARBA00004236"/>
    </source>
</evidence>
<evidence type="ECO:0000256" key="4">
    <source>
        <dbReference type="ARBA" id="ARBA00022692"/>
    </source>
</evidence>
<proteinExistence type="inferred from homology"/>
<feature type="transmembrane region" description="Helical" evidence="7">
    <location>
        <begin position="46"/>
        <end position="65"/>
    </location>
</feature>
<keyword evidence="6 7" id="KW-0472">Membrane</keyword>
<keyword evidence="10" id="KW-1185">Reference proteome</keyword>
<organism evidence="9 10">
    <name type="scientific">Mycobacterium pinniadriaticum</name>
    <dbReference type="NCBI Taxonomy" id="2994102"/>
    <lineage>
        <taxon>Bacteria</taxon>
        <taxon>Bacillati</taxon>
        <taxon>Actinomycetota</taxon>
        <taxon>Actinomycetes</taxon>
        <taxon>Mycobacteriales</taxon>
        <taxon>Mycobacteriaceae</taxon>
        <taxon>Mycobacterium</taxon>
    </lineage>
</organism>
<dbReference type="PROSITE" id="PS51257">
    <property type="entry name" value="PROKAR_LIPOPROTEIN"/>
    <property type="match status" value="1"/>
</dbReference>
<gene>
    <name evidence="9" type="primary">eccE</name>
    <name evidence="9" type="ORF">ORI27_15995</name>
</gene>
<dbReference type="EMBL" id="JAPJDO010000012">
    <property type="protein sequence ID" value="MCX2938210.1"/>
    <property type="molecule type" value="Genomic_DNA"/>
</dbReference>
<keyword evidence="3" id="KW-1003">Cell membrane</keyword>
<comment type="similarity">
    <text evidence="2">Belongs to the EccE family.</text>
</comment>
<sequence length="514" mass="55183">MKQPVFSVRGSARSVVIAEVAAMVVALGLIACGVGLPVAIGVGAGLAVLLLVVTVGGLSLWQWLIRVMAWLRERRHRIELGEFSDVQVDGSTLGVLVEGHTVVTMVSVWGKSYRPTLLKPLQTDTPNTLPLSVIANEMRQADLGVDVDVLCEGRRTSSDSYAEVYSAFLGSRSAVGQRSTTLVVRLDAHAADTTAGLLWRRNSVAAAAAATQRIVKALRQNNCRAEILNTAQMREAAAASVGGAEVLGATFTDRWSALHQPGHGFVTSHFFSAADLTGSNLDAVWSYNADHTALVVALRRNTTGVSVSALVRYTTIKPITTTPGGILNRFTGRQWDPLLDTMPGARRLTGLPSIPVDVRLDQSLSVGPSGILVGAVRDAMVLMPLSDPQQPTRVAVNPQSDVLVRQLIRRSAASGEVVAVYDHAGQWEMTPASSRIWSTRDMAAQPPRPPTMVVHNGRSNPCPGAWISVAVRPSPDYDPDVTIDQAGNMIRLTTDQFSVELPGITFRNEQPFLR</sequence>
<evidence type="ECO:0000313" key="10">
    <source>
        <dbReference type="Proteomes" id="UP001300745"/>
    </source>
</evidence>
<protein>
    <submittedName>
        <fullName evidence="9">Type VII secretion protein EccE</fullName>
    </submittedName>
</protein>
<evidence type="ECO:0000313" key="9">
    <source>
        <dbReference type="EMBL" id="MCX2938210.1"/>
    </source>
</evidence>
<evidence type="ECO:0000259" key="8">
    <source>
        <dbReference type="Pfam" id="PF11203"/>
    </source>
</evidence>
<comment type="subcellular location">
    <subcellularLocation>
        <location evidence="1">Cell membrane</location>
    </subcellularLocation>
</comment>
<keyword evidence="5 7" id="KW-1133">Transmembrane helix</keyword>
<evidence type="ECO:0000256" key="3">
    <source>
        <dbReference type="ARBA" id="ARBA00022475"/>
    </source>
</evidence>
<accession>A0ABT3SFE0</accession>
<comment type="caution">
    <text evidence="9">The sequence shown here is derived from an EMBL/GenBank/DDBJ whole genome shotgun (WGS) entry which is preliminary data.</text>
</comment>
<dbReference type="RefSeq" id="WP_265997856.1">
    <property type="nucleotide sequence ID" value="NZ_JAPJDN010000012.1"/>
</dbReference>
<name>A0ABT3SFE0_9MYCO</name>
<dbReference type="InterPro" id="IPR021368">
    <property type="entry name" value="T7SS_EccE"/>
</dbReference>
<evidence type="ECO:0000256" key="2">
    <source>
        <dbReference type="ARBA" id="ARBA00007759"/>
    </source>
</evidence>
<reference evidence="9 10" key="1">
    <citation type="submission" date="2022-11" db="EMBL/GenBank/DDBJ databases">
        <title>Mycobacterium sp. nov.</title>
        <authorList>
            <person name="Papic B."/>
            <person name="Spicic S."/>
            <person name="Duvnjak S."/>
        </authorList>
    </citation>
    <scope>NUCLEOTIDE SEQUENCE [LARGE SCALE GENOMIC DNA]</scope>
    <source>
        <strain evidence="9 10">CVI_P4</strain>
    </source>
</reference>
<evidence type="ECO:0000256" key="5">
    <source>
        <dbReference type="ARBA" id="ARBA00022989"/>
    </source>
</evidence>
<keyword evidence="4 7" id="KW-0812">Transmembrane</keyword>
<evidence type="ECO:0000256" key="7">
    <source>
        <dbReference type="SAM" id="Phobius"/>
    </source>
</evidence>
<dbReference type="InterPro" id="IPR050051">
    <property type="entry name" value="EccE_dom"/>
</dbReference>
<feature type="transmembrane region" description="Helical" evidence="7">
    <location>
        <begin position="20"/>
        <end position="40"/>
    </location>
</feature>
<dbReference type="Pfam" id="PF11203">
    <property type="entry name" value="EccE"/>
    <property type="match status" value="1"/>
</dbReference>